<keyword evidence="7" id="KW-1185">Reference proteome</keyword>
<evidence type="ECO:0000256" key="4">
    <source>
        <dbReference type="ARBA" id="ARBA00022989"/>
    </source>
</evidence>
<name>A0ABY8C442_9FIRM</name>
<keyword evidence="5" id="KW-0472">Membrane</keyword>
<comment type="subcellular location">
    <subcellularLocation>
        <location evidence="1">Membrane</location>
        <topology evidence="1">Single-pass membrane protein</topology>
    </subcellularLocation>
</comment>
<gene>
    <name evidence="6" type="ORF">PYS61_05915</name>
</gene>
<dbReference type="Pfam" id="PF04011">
    <property type="entry name" value="LemA"/>
    <property type="match status" value="1"/>
</dbReference>
<evidence type="ECO:0000313" key="7">
    <source>
        <dbReference type="Proteomes" id="UP001220478"/>
    </source>
</evidence>
<dbReference type="SUPFAM" id="SSF140478">
    <property type="entry name" value="LemA-like"/>
    <property type="match status" value="1"/>
</dbReference>
<evidence type="ECO:0000256" key="3">
    <source>
        <dbReference type="ARBA" id="ARBA00022692"/>
    </source>
</evidence>
<keyword evidence="3" id="KW-0812">Transmembrane</keyword>
<dbReference type="PANTHER" id="PTHR34478">
    <property type="entry name" value="PROTEIN LEMA"/>
    <property type="match status" value="1"/>
</dbReference>
<sequence length="187" mass="20856">MNKKLKTTIAAVVVVLLLAGVFSYNSLVGKSQIVTEKAASIDTQLQRRSDLIPNLVKSVKGYTKHEEAVFARVDEAREKLLQAKSMPEKAQADGEIKQALGSLLAVVENYPQLKSDKLFTQLMDELAGTENRLAYARDEYNKAARSNNMSVQTFPNMIFAKIFGFKTVQYYQADKQAAQTPQVDFSK</sequence>
<dbReference type="InterPro" id="IPR007156">
    <property type="entry name" value="MamQ_LemA"/>
</dbReference>
<dbReference type="PANTHER" id="PTHR34478:SF2">
    <property type="entry name" value="MEMBRANE PROTEIN"/>
    <property type="match status" value="1"/>
</dbReference>
<dbReference type="EMBL" id="CP118868">
    <property type="protein sequence ID" value="WEG35461.1"/>
    <property type="molecule type" value="Genomic_DNA"/>
</dbReference>
<dbReference type="RefSeq" id="WP_315571574.1">
    <property type="nucleotide sequence ID" value="NZ_CP118868.1"/>
</dbReference>
<reference evidence="6 7" key="1">
    <citation type="submission" date="2023-02" db="EMBL/GenBank/DDBJ databases">
        <title>Novel Oscillospiraceae bacterial genomes.</title>
        <authorList>
            <person name="Srinivasan S."/>
            <person name="Austin M.N."/>
            <person name="Fiedler T.L."/>
            <person name="Strenk S.M."/>
            <person name="Agnew K.J."/>
            <person name="Nagana Gowda G.A."/>
            <person name="Raftery D."/>
            <person name="Beamer M.A."/>
            <person name="Achilles S.L."/>
            <person name="Wiesenfeld H.C."/>
            <person name="Fredricks D.N."/>
            <person name="Hillier S.L."/>
        </authorList>
    </citation>
    <scope>NUCLEOTIDE SEQUENCE [LARGE SCALE GENOMIC DNA]</scope>
    <source>
        <strain evidence="6 7">CHIC02 1186E3-8</strain>
    </source>
</reference>
<keyword evidence="4" id="KW-1133">Transmembrane helix</keyword>
<evidence type="ECO:0000256" key="5">
    <source>
        <dbReference type="ARBA" id="ARBA00023136"/>
    </source>
</evidence>
<dbReference type="Gene3D" id="1.20.1440.20">
    <property type="entry name" value="LemA-like domain"/>
    <property type="match status" value="1"/>
</dbReference>
<dbReference type="InterPro" id="IPR023353">
    <property type="entry name" value="LemA-like_dom_sf"/>
</dbReference>
<proteinExistence type="inferred from homology"/>
<protein>
    <submittedName>
        <fullName evidence="6">LemA family protein</fullName>
    </submittedName>
</protein>
<evidence type="ECO:0000256" key="1">
    <source>
        <dbReference type="ARBA" id="ARBA00004167"/>
    </source>
</evidence>
<evidence type="ECO:0000256" key="2">
    <source>
        <dbReference type="ARBA" id="ARBA00008854"/>
    </source>
</evidence>
<accession>A0ABY8C442</accession>
<comment type="similarity">
    <text evidence="2">Belongs to the LemA family.</text>
</comment>
<dbReference type="Proteomes" id="UP001220478">
    <property type="component" value="Chromosome"/>
</dbReference>
<evidence type="ECO:0000313" key="6">
    <source>
        <dbReference type="EMBL" id="WEG35461.1"/>
    </source>
</evidence>
<organism evidence="6 7">
    <name type="scientific">Amygdalobacter indicium</name>
    <dbReference type="NCBI Taxonomy" id="3029272"/>
    <lineage>
        <taxon>Bacteria</taxon>
        <taxon>Bacillati</taxon>
        <taxon>Bacillota</taxon>
        <taxon>Clostridia</taxon>
        <taxon>Eubacteriales</taxon>
        <taxon>Oscillospiraceae</taxon>
        <taxon>Amygdalobacter</taxon>
    </lineage>
</organism>